<feature type="non-terminal residue" evidence="2">
    <location>
        <position position="1"/>
    </location>
</feature>
<feature type="domain" description="Transposase InsH N-terminal" evidence="1">
    <location>
        <begin position="1"/>
        <end position="65"/>
    </location>
</feature>
<comment type="caution">
    <text evidence="2">The sequence shown here is derived from an EMBL/GenBank/DDBJ whole genome shotgun (WGS) entry which is preliminary data.</text>
</comment>
<dbReference type="Pfam" id="PF05598">
    <property type="entry name" value="DUF772"/>
    <property type="match status" value="1"/>
</dbReference>
<dbReference type="PANTHER" id="PTHR33803">
    <property type="entry name" value="IS1478 TRANSPOSASE"/>
    <property type="match status" value="1"/>
</dbReference>
<organism evidence="2 3">
    <name type="scientific">Bradyrhizobium uaiense</name>
    <dbReference type="NCBI Taxonomy" id="2594946"/>
    <lineage>
        <taxon>Bacteria</taxon>
        <taxon>Pseudomonadati</taxon>
        <taxon>Pseudomonadota</taxon>
        <taxon>Alphaproteobacteria</taxon>
        <taxon>Hyphomicrobiales</taxon>
        <taxon>Nitrobacteraceae</taxon>
        <taxon>Bradyrhizobium</taxon>
    </lineage>
</organism>
<feature type="non-terminal residue" evidence="2">
    <location>
        <position position="73"/>
    </location>
</feature>
<sequence length="73" mass="8698">DWDWIDGEIAPLYSENGRPGIETRFMIGLLLLKHIYGLSDEGVCERWVHDPYFQFFTGEELFRHVFPHERSDL</sequence>
<dbReference type="InterPro" id="IPR008490">
    <property type="entry name" value="Transposase_InsH_N"/>
</dbReference>
<reference evidence="2 3" key="1">
    <citation type="journal article" date="2020" name="Arch. Microbiol.">
        <title>Bradyrhizobium uaiense sp. nov., a new highly efficient cowpea symbiont.</title>
        <authorList>
            <person name="Cabral Michel D."/>
            <person name="Azarias Guimaraes A."/>
            <person name="Martins da Costa E."/>
            <person name="Soares de Carvalho T."/>
            <person name="Balsanelli E."/>
            <person name="Willems A."/>
            <person name="Maltempi de Souza E."/>
            <person name="de Souza Moreira F.M."/>
        </authorList>
    </citation>
    <scope>NUCLEOTIDE SEQUENCE [LARGE SCALE GENOMIC DNA]</scope>
    <source>
        <strain evidence="2 3">UFLA 03-164</strain>
    </source>
</reference>
<protein>
    <submittedName>
        <fullName evidence="2">Transposase</fullName>
    </submittedName>
</protein>
<name>A0A6P1BYT0_9BRAD</name>
<dbReference type="EMBL" id="VKHP01001225">
    <property type="protein sequence ID" value="NEV03355.1"/>
    <property type="molecule type" value="Genomic_DNA"/>
</dbReference>
<dbReference type="RefSeq" id="WP_163163930.1">
    <property type="nucleotide sequence ID" value="NZ_VKHP01001225.1"/>
</dbReference>
<dbReference type="Proteomes" id="UP000468531">
    <property type="component" value="Unassembled WGS sequence"/>
</dbReference>
<dbReference type="PANTHER" id="PTHR33803:SF3">
    <property type="entry name" value="BLL1974 PROTEIN"/>
    <property type="match status" value="1"/>
</dbReference>
<accession>A0A6P1BYT0</accession>
<evidence type="ECO:0000313" key="2">
    <source>
        <dbReference type="EMBL" id="NEV03355.1"/>
    </source>
</evidence>
<evidence type="ECO:0000313" key="3">
    <source>
        <dbReference type="Proteomes" id="UP000468531"/>
    </source>
</evidence>
<evidence type="ECO:0000259" key="1">
    <source>
        <dbReference type="Pfam" id="PF05598"/>
    </source>
</evidence>
<keyword evidence="3" id="KW-1185">Reference proteome</keyword>
<gene>
    <name evidence="2" type="ORF">FNJ47_49835</name>
</gene>
<dbReference type="AlphaFoldDB" id="A0A6P1BYT0"/>
<proteinExistence type="predicted"/>